<sequence>MGWPSPVLEPTSAARLTTPLRSRGGDLLKDPQPQQPAQLPAVRRVVTRKENAV</sequence>
<accession>J3F558</accession>
<evidence type="ECO:0000313" key="2">
    <source>
        <dbReference type="EMBL" id="EJN86102.1"/>
    </source>
</evidence>
<gene>
    <name evidence="2" type="ORF">HMPREF1129_1730</name>
</gene>
<reference evidence="2 3" key="1">
    <citation type="submission" date="2012-07" db="EMBL/GenBank/DDBJ databases">
        <authorList>
            <person name="Durkin A.S."/>
            <person name="McCorrison J."/>
            <person name="Torralba M."/>
            <person name="Gillis M."/>
            <person name="Methe B."/>
            <person name="Sutton G."/>
            <person name="Nelson K.E."/>
        </authorList>
    </citation>
    <scope>NUCLEOTIDE SEQUENCE [LARGE SCALE GENOMIC DNA]</scope>
    <source>
        <strain evidence="3">ATCC 12104 / DSM 43013 / CCUG 2238 / JCM 8349 / NCTC 10301 / Howell 279</strain>
    </source>
</reference>
<dbReference type="AlphaFoldDB" id="J3F558"/>
<feature type="region of interest" description="Disordered" evidence="1">
    <location>
        <begin position="1"/>
        <end position="53"/>
    </location>
</feature>
<dbReference type="Proteomes" id="UP000007814">
    <property type="component" value="Unassembled WGS sequence"/>
</dbReference>
<name>J3F558_ACTNH</name>
<feature type="compositionally biased region" description="Low complexity" evidence="1">
    <location>
        <begin position="31"/>
        <end position="41"/>
    </location>
</feature>
<dbReference type="EMBL" id="ALJK01000018">
    <property type="protein sequence ID" value="EJN86102.1"/>
    <property type="molecule type" value="Genomic_DNA"/>
</dbReference>
<organism evidence="2 3">
    <name type="scientific">Actinomyces naeslundii (strain ATCC 12104 / DSM 43013 / CCUG 2238 / JCM 8349 / NCTC 10301 / Howell 279)</name>
    <dbReference type="NCBI Taxonomy" id="1115803"/>
    <lineage>
        <taxon>Bacteria</taxon>
        <taxon>Bacillati</taxon>
        <taxon>Actinomycetota</taxon>
        <taxon>Actinomycetes</taxon>
        <taxon>Actinomycetales</taxon>
        <taxon>Actinomycetaceae</taxon>
        <taxon>Actinomyces</taxon>
    </lineage>
</organism>
<protein>
    <submittedName>
        <fullName evidence="2">Uncharacterized protein</fullName>
    </submittedName>
</protein>
<comment type="caution">
    <text evidence="2">The sequence shown here is derived from an EMBL/GenBank/DDBJ whole genome shotgun (WGS) entry which is preliminary data.</text>
</comment>
<proteinExistence type="predicted"/>
<evidence type="ECO:0000256" key="1">
    <source>
        <dbReference type="SAM" id="MobiDB-lite"/>
    </source>
</evidence>
<evidence type="ECO:0000313" key="3">
    <source>
        <dbReference type="Proteomes" id="UP000007814"/>
    </source>
</evidence>